<sequence length="306" mass="33488">MFMRVDKLQADLPMPKTQDPNAGAALRELLGGKYGEMSTLGNYMFQSFNFRSKSKLRPFYSLVASITAEELGHVELVSAGVNMLNNGPDGDDTGDGGDISMTPFESMAEIRDAASFLSNGGGVMPANSNGQSWNMDFITTTGNVVTDLLHNFHLECGARLHKLRVYETVSDPTGREVCGYLLVRGSVHAHAYALALEKITGVDIKKMLPTPNIDLSRIPECQKYLDEGSHRRLYTWSPDDYKEISGIWSNDEVALPGDPPGELEVVDGIPDGGKIAQLAGVPCAFTPDYAPEEMFEIANKLYQKSR</sequence>
<gene>
    <name evidence="4" type="ORF">FHS94_003756</name>
</gene>
<dbReference type="CDD" id="cd01051">
    <property type="entry name" value="Mn_catalase"/>
    <property type="match status" value="1"/>
</dbReference>
<dbReference type="Pfam" id="PF05067">
    <property type="entry name" value="Mn_catalase"/>
    <property type="match status" value="1"/>
</dbReference>
<reference evidence="4 5" key="1">
    <citation type="submission" date="2020-08" db="EMBL/GenBank/DDBJ databases">
        <title>Genomic Encyclopedia of Type Strains, Phase IV (KMG-IV): sequencing the most valuable type-strain genomes for metagenomic binning, comparative biology and taxonomic classification.</title>
        <authorList>
            <person name="Goeker M."/>
        </authorList>
    </citation>
    <scope>NUCLEOTIDE SEQUENCE [LARGE SCALE GENOMIC DNA]</scope>
    <source>
        <strain evidence="4 5">DSM 100044</strain>
    </source>
</reference>
<dbReference type="InterPro" id="IPR039377">
    <property type="entry name" value="Mn_catalase_dom"/>
</dbReference>
<evidence type="ECO:0000313" key="5">
    <source>
        <dbReference type="Proteomes" id="UP000546200"/>
    </source>
</evidence>
<feature type="binding site" evidence="2">
    <location>
        <position position="70"/>
    </location>
    <ligand>
        <name>Mn(2+)</name>
        <dbReference type="ChEBI" id="CHEBI:29035"/>
        <label>1</label>
    </ligand>
</feature>
<keyword evidence="5" id="KW-1185">Reference proteome</keyword>
<keyword evidence="3" id="KW-0106">Calcium</keyword>
<keyword evidence="2" id="KW-0464">Manganese</keyword>
<comment type="similarity">
    <text evidence="1">Belongs to the manganese catalase family.</text>
</comment>
<dbReference type="GO" id="GO:0046872">
    <property type="term" value="F:metal ion binding"/>
    <property type="evidence" value="ECO:0007669"/>
    <property type="project" value="UniProtKB-KW"/>
</dbReference>
<dbReference type="SUPFAM" id="SSF47240">
    <property type="entry name" value="Ferritin-like"/>
    <property type="match status" value="1"/>
</dbReference>
<evidence type="ECO:0000313" key="4">
    <source>
        <dbReference type="EMBL" id="MBB5716884.1"/>
    </source>
</evidence>
<dbReference type="AlphaFoldDB" id="A0A7W9EW03"/>
<evidence type="ECO:0000256" key="2">
    <source>
        <dbReference type="PIRSR" id="PIRSR607760-1"/>
    </source>
</evidence>
<comment type="cofactor">
    <cofactor evidence="3">
        <name>Ca(2+)</name>
        <dbReference type="ChEBI" id="CHEBI:29108"/>
    </cofactor>
    <text evidence="3">Binds 1 Ca(2+) ion per subunit.</text>
</comment>
<evidence type="ECO:0000256" key="3">
    <source>
        <dbReference type="PIRSR" id="PIRSR607760-2"/>
    </source>
</evidence>
<accession>A0A7W9EW03</accession>
<feature type="binding site" evidence="2">
    <location>
        <position position="73"/>
    </location>
    <ligand>
        <name>Mn(2+)</name>
        <dbReference type="ChEBI" id="CHEBI:29035"/>
        <label>1</label>
    </ligand>
</feature>
<dbReference type="Gene3D" id="1.20.1260.10">
    <property type="match status" value="1"/>
</dbReference>
<comment type="cofactor">
    <cofactor evidence="2">
        <name>Mn(2+)</name>
        <dbReference type="ChEBI" id="CHEBI:29035"/>
    </cofactor>
    <text evidence="2">Binds 2 manganese ions per subunit.</text>
</comment>
<name>A0A7W9EW03_9SPHN</name>
<dbReference type="EMBL" id="JACIJK010000016">
    <property type="protein sequence ID" value="MBB5716884.1"/>
    <property type="molecule type" value="Genomic_DNA"/>
</dbReference>
<feature type="binding site" evidence="2">
    <location>
        <position position="188"/>
    </location>
    <ligand>
        <name>Mn(2+)</name>
        <dbReference type="ChEBI" id="CHEBI:29035"/>
        <label>1</label>
    </ligand>
</feature>
<dbReference type="InterPro" id="IPR012347">
    <property type="entry name" value="Ferritin-like"/>
</dbReference>
<feature type="binding site" evidence="3">
    <location>
        <position position="237"/>
    </location>
    <ligand>
        <name>Ca(2+)</name>
        <dbReference type="ChEBI" id="CHEBI:29108"/>
    </ligand>
</feature>
<comment type="caution">
    <text evidence="4">The sequence shown here is derived from an EMBL/GenBank/DDBJ whole genome shotgun (WGS) entry which is preliminary data.</text>
</comment>
<organism evidence="4 5">
    <name type="scientific">Sphingomonas aerophila</name>
    <dbReference type="NCBI Taxonomy" id="1344948"/>
    <lineage>
        <taxon>Bacteria</taxon>
        <taxon>Pseudomonadati</taxon>
        <taxon>Pseudomonadota</taxon>
        <taxon>Alphaproteobacteria</taxon>
        <taxon>Sphingomonadales</taxon>
        <taxon>Sphingomonadaceae</taxon>
        <taxon>Sphingomonas</taxon>
    </lineage>
</organism>
<proteinExistence type="inferred from homology"/>
<feature type="binding site" evidence="2">
    <location>
        <position position="36"/>
    </location>
    <ligand>
        <name>Mn(2+)</name>
        <dbReference type="ChEBI" id="CHEBI:29035"/>
        <label>1</label>
    </ligand>
</feature>
<protein>
    <submittedName>
        <fullName evidence="4">Mn-containing catalase</fullName>
    </submittedName>
</protein>
<dbReference type="InterPro" id="IPR009078">
    <property type="entry name" value="Ferritin-like_SF"/>
</dbReference>
<feature type="binding site" evidence="2">
    <location>
        <position position="155"/>
    </location>
    <ligand>
        <name>Mn(2+)</name>
        <dbReference type="ChEBI" id="CHEBI:29035"/>
        <label>1</label>
    </ligand>
</feature>
<keyword evidence="2" id="KW-0479">Metal-binding</keyword>
<evidence type="ECO:0000256" key="1">
    <source>
        <dbReference type="ARBA" id="ARBA00007644"/>
    </source>
</evidence>
<dbReference type="Proteomes" id="UP000546200">
    <property type="component" value="Unassembled WGS sequence"/>
</dbReference>
<dbReference type="InterPro" id="IPR007760">
    <property type="entry name" value="Mn_catalase"/>
</dbReference>